<dbReference type="InterPro" id="IPR036286">
    <property type="entry name" value="LexA/Signal_pep-like_sf"/>
</dbReference>
<dbReference type="EC" id="3.4.21.89" evidence="4"/>
<evidence type="ECO:0000256" key="1">
    <source>
        <dbReference type="ARBA" id="ARBA00004401"/>
    </source>
</evidence>
<evidence type="ECO:0000256" key="5">
    <source>
        <dbReference type="SAM" id="MobiDB-lite"/>
    </source>
</evidence>
<sequence length="210" mass="24401">MEDDSYTELQYHTDTQPDDKQPEESPKSGWKYELFDLIKTFVICFIAIFLITTYLIRPVRVDGRSMYPTLEDDDIGIMNIISRKMFGVDRYDVVVVYNDKVKEDWVKRVIGLPGDRIYAKDDVVYVNGKPIDEPYLDSDYANKIRERGDNFTADFDEVILGEDEYFLMGDNRVNSTDSRMVGPFKGENIVGKDVYVFFPFNRMKIVGNGE</sequence>
<evidence type="ECO:0000256" key="4">
    <source>
        <dbReference type="RuleBase" id="RU362042"/>
    </source>
</evidence>
<feature type="compositionally biased region" description="Basic and acidic residues" evidence="5">
    <location>
        <begin position="15"/>
        <end position="25"/>
    </location>
</feature>
<feature type="region of interest" description="Disordered" evidence="5">
    <location>
        <begin position="1"/>
        <end position="25"/>
    </location>
</feature>
<evidence type="ECO:0000256" key="2">
    <source>
        <dbReference type="ARBA" id="ARBA00009370"/>
    </source>
</evidence>
<keyword evidence="8" id="KW-1185">Reference proteome</keyword>
<keyword evidence="4" id="KW-0812">Transmembrane</keyword>
<dbReference type="Proteomes" id="UP000515856">
    <property type="component" value="Chromosome"/>
</dbReference>
<dbReference type="CDD" id="cd06530">
    <property type="entry name" value="S26_SPase_I"/>
    <property type="match status" value="1"/>
</dbReference>
<dbReference type="GO" id="GO:0006465">
    <property type="term" value="P:signal peptide processing"/>
    <property type="evidence" value="ECO:0007669"/>
    <property type="project" value="InterPro"/>
</dbReference>
<feature type="domain" description="Peptidase S26" evidence="6">
    <location>
        <begin position="35"/>
        <end position="197"/>
    </location>
</feature>
<dbReference type="PRINTS" id="PR00727">
    <property type="entry name" value="LEADERPTASE"/>
</dbReference>
<dbReference type="InterPro" id="IPR019533">
    <property type="entry name" value="Peptidase_S26"/>
</dbReference>
<proteinExistence type="inferred from homology"/>
<comment type="catalytic activity">
    <reaction evidence="4">
        <text>Cleavage of hydrophobic, N-terminal signal or leader sequences from secreted and periplasmic proteins.</text>
        <dbReference type="EC" id="3.4.21.89"/>
    </reaction>
</comment>
<name>A0A7G9GPU9_9FIRM</name>
<accession>A0A7G9GPU9</accession>
<evidence type="ECO:0000259" key="6">
    <source>
        <dbReference type="Pfam" id="PF10502"/>
    </source>
</evidence>
<dbReference type="RefSeq" id="WP_117453982.1">
    <property type="nucleotide sequence ID" value="NZ_CP060636.1"/>
</dbReference>
<protein>
    <recommendedName>
        <fullName evidence="4">Signal peptidase I</fullName>
        <ecNumber evidence="4">3.4.21.89</ecNumber>
    </recommendedName>
</protein>
<keyword evidence="4" id="KW-0645">Protease</keyword>
<dbReference type="PANTHER" id="PTHR43390">
    <property type="entry name" value="SIGNAL PEPTIDASE I"/>
    <property type="match status" value="1"/>
</dbReference>
<dbReference type="PANTHER" id="PTHR43390:SF1">
    <property type="entry name" value="CHLOROPLAST PROCESSING PEPTIDASE"/>
    <property type="match status" value="1"/>
</dbReference>
<dbReference type="Gene3D" id="2.10.109.10">
    <property type="entry name" value="Umud Fragment, subunit A"/>
    <property type="match status" value="1"/>
</dbReference>
<dbReference type="NCBIfam" id="TIGR02227">
    <property type="entry name" value="sigpep_I_bact"/>
    <property type="match status" value="1"/>
</dbReference>
<dbReference type="InterPro" id="IPR000223">
    <property type="entry name" value="Pept_S26A_signal_pept_1"/>
</dbReference>
<dbReference type="GO" id="GO:0004252">
    <property type="term" value="F:serine-type endopeptidase activity"/>
    <property type="evidence" value="ECO:0007669"/>
    <property type="project" value="InterPro"/>
</dbReference>
<evidence type="ECO:0000313" key="7">
    <source>
        <dbReference type="EMBL" id="QNM12831.1"/>
    </source>
</evidence>
<keyword evidence="4" id="KW-1133">Transmembrane helix</keyword>
<keyword evidence="4 7" id="KW-0378">Hydrolase</keyword>
<dbReference type="KEGG" id="ehn:H9Q80_02435"/>
<reference evidence="7 8" key="1">
    <citation type="submission" date="2020-08" db="EMBL/GenBank/DDBJ databases">
        <authorList>
            <person name="Liu C."/>
            <person name="Sun Q."/>
        </authorList>
    </citation>
    <scope>NUCLEOTIDE SEQUENCE [LARGE SCALE GENOMIC DNA]</scope>
    <source>
        <strain evidence="7 8">NSJ-61</strain>
    </source>
</reference>
<dbReference type="SUPFAM" id="SSF51306">
    <property type="entry name" value="LexA/Signal peptidase"/>
    <property type="match status" value="1"/>
</dbReference>
<organism evidence="7 8">
    <name type="scientific">[Eubacterium] hominis</name>
    <dbReference type="NCBI Taxonomy" id="2764325"/>
    <lineage>
        <taxon>Bacteria</taxon>
        <taxon>Bacillati</taxon>
        <taxon>Bacillota</taxon>
        <taxon>Erysipelotrichia</taxon>
        <taxon>Erysipelotrichales</taxon>
        <taxon>Erysipelotrichaceae</taxon>
        <taxon>Amedibacillus</taxon>
    </lineage>
</organism>
<keyword evidence="4" id="KW-0472">Membrane</keyword>
<dbReference type="AlphaFoldDB" id="A0A7G9GPU9"/>
<evidence type="ECO:0000313" key="8">
    <source>
        <dbReference type="Proteomes" id="UP000515856"/>
    </source>
</evidence>
<dbReference type="EMBL" id="CP060636">
    <property type="protein sequence ID" value="QNM12831.1"/>
    <property type="molecule type" value="Genomic_DNA"/>
</dbReference>
<dbReference type="Pfam" id="PF10502">
    <property type="entry name" value="Peptidase_S26"/>
    <property type="match status" value="1"/>
</dbReference>
<gene>
    <name evidence="7" type="primary">lepB</name>
    <name evidence="7" type="ORF">H9Q80_02435</name>
</gene>
<comment type="similarity">
    <text evidence="2 4">Belongs to the peptidase S26 family.</text>
</comment>
<evidence type="ECO:0000256" key="3">
    <source>
        <dbReference type="PIRSR" id="PIRSR600223-1"/>
    </source>
</evidence>
<feature type="transmembrane region" description="Helical" evidence="4">
    <location>
        <begin position="37"/>
        <end position="56"/>
    </location>
</feature>
<comment type="subcellular location">
    <subcellularLocation>
        <location evidence="1">Cell membrane</location>
        <topology evidence="1">Single-pass type II membrane protein</topology>
    </subcellularLocation>
    <subcellularLocation>
        <location evidence="4">Membrane</location>
        <topology evidence="4">Single-pass type II membrane protein</topology>
    </subcellularLocation>
</comment>
<dbReference type="GO" id="GO:0005886">
    <property type="term" value="C:plasma membrane"/>
    <property type="evidence" value="ECO:0007669"/>
    <property type="project" value="UniProtKB-SubCell"/>
</dbReference>
<dbReference type="GO" id="GO:0009003">
    <property type="term" value="F:signal peptidase activity"/>
    <property type="evidence" value="ECO:0007669"/>
    <property type="project" value="UniProtKB-EC"/>
</dbReference>
<feature type="active site" evidence="3">
    <location>
        <position position="65"/>
    </location>
</feature>
<feature type="active site" evidence="3">
    <location>
        <position position="107"/>
    </location>
</feature>